<dbReference type="Pfam" id="PF02826">
    <property type="entry name" value="2-Hacid_dh_C"/>
    <property type="match status" value="1"/>
</dbReference>
<dbReference type="Gene3D" id="3.40.50.720">
    <property type="entry name" value="NAD(P)-binding Rossmann-like Domain"/>
    <property type="match status" value="2"/>
</dbReference>
<dbReference type="GO" id="GO:0051287">
    <property type="term" value="F:NAD binding"/>
    <property type="evidence" value="ECO:0007669"/>
    <property type="project" value="InterPro"/>
</dbReference>
<evidence type="ECO:0000259" key="3">
    <source>
        <dbReference type="Pfam" id="PF02826"/>
    </source>
</evidence>
<dbReference type="PANTHER" id="PTHR43333:SF1">
    <property type="entry name" value="D-ISOMER SPECIFIC 2-HYDROXYACID DEHYDROGENASE NAD-BINDING DOMAIN-CONTAINING PROTEIN"/>
    <property type="match status" value="1"/>
</dbReference>
<dbReference type="GO" id="GO:0016616">
    <property type="term" value="F:oxidoreductase activity, acting on the CH-OH group of donors, NAD or NADP as acceptor"/>
    <property type="evidence" value="ECO:0007669"/>
    <property type="project" value="UniProtKB-ARBA"/>
</dbReference>
<accession>A0A085V2M9</accession>
<gene>
    <name evidence="4" type="ORF">IV02_19050</name>
</gene>
<dbReference type="PROSITE" id="PS00671">
    <property type="entry name" value="D_2_HYDROXYACID_DH_3"/>
    <property type="match status" value="1"/>
</dbReference>
<proteinExistence type="predicted"/>
<evidence type="ECO:0000256" key="1">
    <source>
        <dbReference type="ARBA" id="ARBA00023002"/>
    </source>
</evidence>
<dbReference type="SUPFAM" id="SSF51735">
    <property type="entry name" value="NAD(P)-binding Rossmann-fold domains"/>
    <property type="match status" value="1"/>
</dbReference>
<keyword evidence="1" id="KW-0560">Oxidoreductase</keyword>
<dbReference type="AlphaFoldDB" id="A0A085V2M9"/>
<name>A0A085V2M9_PSESX</name>
<dbReference type="InterPro" id="IPR006140">
    <property type="entry name" value="D-isomer_DH_NAD-bd"/>
</dbReference>
<dbReference type="PANTHER" id="PTHR43333">
    <property type="entry name" value="2-HACID_DH_C DOMAIN-CONTAINING PROTEIN"/>
    <property type="match status" value="1"/>
</dbReference>
<dbReference type="RefSeq" id="WP_020293091.1">
    <property type="nucleotide sequence ID" value="NZ_JPQT01000116.1"/>
</dbReference>
<evidence type="ECO:0000256" key="2">
    <source>
        <dbReference type="ARBA" id="ARBA00023027"/>
    </source>
</evidence>
<evidence type="ECO:0000313" key="4">
    <source>
        <dbReference type="EMBL" id="KFE49692.1"/>
    </source>
</evidence>
<feature type="domain" description="D-isomer specific 2-hydroxyacid dehydrogenase NAD-binding" evidence="3">
    <location>
        <begin position="109"/>
        <end position="273"/>
    </location>
</feature>
<dbReference type="EMBL" id="JPQT01000116">
    <property type="protein sequence ID" value="KFE49692.1"/>
    <property type="molecule type" value="Genomic_DNA"/>
</dbReference>
<dbReference type="Proteomes" id="UP000028643">
    <property type="component" value="Unassembled WGS sequence"/>
</dbReference>
<reference evidence="4 5" key="1">
    <citation type="submission" date="2014-07" db="EMBL/GenBank/DDBJ databases">
        <title>Draft Genome Sequences of Environmental Pseudomonas syringae strains.</title>
        <authorList>
            <person name="Baltrus D.A."/>
            <person name="Berge O."/>
            <person name="Morris C."/>
        </authorList>
    </citation>
    <scope>NUCLEOTIDE SEQUENCE [LARGE SCALE GENOMIC DNA]</scope>
    <source>
        <strain evidence="4 5">CEB003</strain>
    </source>
</reference>
<dbReference type="InterPro" id="IPR036291">
    <property type="entry name" value="NAD(P)-bd_dom_sf"/>
</dbReference>
<keyword evidence="2" id="KW-0520">NAD</keyword>
<organism evidence="4 5">
    <name type="scientific">Pseudomonas syringae</name>
    <dbReference type="NCBI Taxonomy" id="317"/>
    <lineage>
        <taxon>Bacteria</taxon>
        <taxon>Pseudomonadati</taxon>
        <taxon>Pseudomonadota</taxon>
        <taxon>Gammaproteobacteria</taxon>
        <taxon>Pseudomonadales</taxon>
        <taxon>Pseudomonadaceae</taxon>
        <taxon>Pseudomonas</taxon>
    </lineage>
</organism>
<dbReference type="CDD" id="cd12164">
    <property type="entry name" value="GDH_like_2"/>
    <property type="match status" value="1"/>
</dbReference>
<protein>
    <submittedName>
        <fullName evidence="4">2-hydroxyacid dehydrogenase</fullName>
    </submittedName>
</protein>
<evidence type="ECO:0000313" key="5">
    <source>
        <dbReference type="Proteomes" id="UP000028643"/>
    </source>
</evidence>
<dbReference type="PATRIC" id="fig|317.174.peg.3895"/>
<sequence>MKPLVLLGTGNGLERVREMLLAREPELNIVRPDDADAQQAEIALCWNPAPGSLGMYPYLRLIHSIAAGADQIFKDPSRDPQIPVCRIVDPDHRLGMVEYVLWGVLHYHRGFDQVLRNQAWVFWDRPAQRPAKQTKVGVMGLGELGRAVASQLAALDFDTRGWARRAQQIEGVTTFQAGEIKAFLSELDILVCLLPLTPETVGILGEETFAQMAPGSVVINCGRGEHLNREDLLAALDSGQLRSALLDVFEQEPLPVDDPFWRHPQICVTPHIASSASYEVIAGQILDNLARLEAGTPLANEINPEQGY</sequence>
<comment type="caution">
    <text evidence="4">The sequence shown here is derived from an EMBL/GenBank/DDBJ whole genome shotgun (WGS) entry which is preliminary data.</text>
</comment>
<dbReference type="InterPro" id="IPR029753">
    <property type="entry name" value="D-isomer_DH_CS"/>
</dbReference>